<dbReference type="Gene3D" id="3.30.428.10">
    <property type="entry name" value="HIT-like"/>
    <property type="match status" value="1"/>
</dbReference>
<dbReference type="AlphaFoldDB" id="A0A1G1XPG2"/>
<dbReference type="SUPFAM" id="SSF54197">
    <property type="entry name" value="HIT-like"/>
    <property type="match status" value="1"/>
</dbReference>
<evidence type="ECO:0000259" key="2">
    <source>
        <dbReference type="PROSITE" id="PS51084"/>
    </source>
</evidence>
<dbReference type="Pfam" id="PF01230">
    <property type="entry name" value="HIT"/>
    <property type="match status" value="1"/>
</dbReference>
<reference evidence="3 4" key="1">
    <citation type="journal article" date="2016" name="Nat. Commun.">
        <title>Thousands of microbial genomes shed light on interconnected biogeochemical processes in an aquifer system.</title>
        <authorList>
            <person name="Anantharaman K."/>
            <person name="Brown C.T."/>
            <person name="Hug L.A."/>
            <person name="Sharon I."/>
            <person name="Castelle C.J."/>
            <person name="Probst A.J."/>
            <person name="Thomas B.C."/>
            <person name="Singh A."/>
            <person name="Wilkins M.J."/>
            <person name="Karaoz U."/>
            <person name="Brodie E.L."/>
            <person name="Williams K.H."/>
            <person name="Hubbard S.S."/>
            <person name="Banfield J.F."/>
        </authorList>
    </citation>
    <scope>NUCLEOTIDE SEQUENCE [LARGE SCALE GENOMIC DNA]</scope>
</reference>
<dbReference type="GO" id="GO:0003824">
    <property type="term" value="F:catalytic activity"/>
    <property type="evidence" value="ECO:0007669"/>
    <property type="project" value="InterPro"/>
</dbReference>
<dbReference type="EMBL" id="MHHZ01000011">
    <property type="protein sequence ID" value="OGY41945.1"/>
    <property type="molecule type" value="Genomic_DNA"/>
</dbReference>
<evidence type="ECO:0000313" key="3">
    <source>
        <dbReference type="EMBL" id="OGY41945.1"/>
    </source>
</evidence>
<gene>
    <name evidence="3" type="ORF">A2Y82_05150</name>
</gene>
<evidence type="ECO:0000313" key="4">
    <source>
        <dbReference type="Proteomes" id="UP000176498"/>
    </source>
</evidence>
<comment type="caution">
    <text evidence="3">The sequence shown here is derived from an EMBL/GenBank/DDBJ whole genome shotgun (WGS) entry which is preliminary data.</text>
</comment>
<evidence type="ECO:0000256" key="1">
    <source>
        <dbReference type="PROSITE-ProRule" id="PRU00464"/>
    </source>
</evidence>
<dbReference type="InterPro" id="IPR052908">
    <property type="entry name" value="AP-4-A_phosphorylase"/>
</dbReference>
<name>A0A1G1XPG2_9BACT</name>
<proteinExistence type="predicted"/>
<dbReference type="InterPro" id="IPR036265">
    <property type="entry name" value="HIT-like_sf"/>
</dbReference>
<dbReference type="InterPro" id="IPR011146">
    <property type="entry name" value="HIT-like"/>
</dbReference>
<feature type="domain" description="HIT" evidence="2">
    <location>
        <begin position="17"/>
        <end position="129"/>
    </location>
</feature>
<organism evidence="3 4">
    <name type="scientific">Candidatus Buchananbacteria bacterium RBG_13_36_9</name>
    <dbReference type="NCBI Taxonomy" id="1797530"/>
    <lineage>
        <taxon>Bacteria</taxon>
        <taxon>Candidatus Buchananiibacteriota</taxon>
    </lineage>
</organism>
<protein>
    <recommendedName>
        <fullName evidence="2">HIT domain-containing protein</fullName>
    </recommendedName>
</protein>
<dbReference type="PANTHER" id="PTHR42997">
    <property type="entry name" value="HIT FAMILY HYDROLASE"/>
    <property type="match status" value="1"/>
</dbReference>
<dbReference type="PANTHER" id="PTHR42997:SF1">
    <property type="entry name" value="AP-4-A PHOSPHORYLASE"/>
    <property type="match status" value="1"/>
</dbReference>
<dbReference type="PROSITE" id="PS51084">
    <property type="entry name" value="HIT_2"/>
    <property type="match status" value="1"/>
</dbReference>
<sequence>MRILEKNRAKYWQRDKNVCAFCDQQVLADQLIEKLSSKDWMVLASKYPYLDGNLMLIPRPHITSIDDLSETEWQDFISILKNAKKVLSAVFQTDSFNIALNLGQNSGASIEHIHWQIVPRPKKLNANTYNVFNDFWFVTMDYKELIKKINKLDIK</sequence>
<accession>A0A1G1XPG2</accession>
<dbReference type="Proteomes" id="UP000176498">
    <property type="component" value="Unassembled WGS sequence"/>
</dbReference>
<comment type="caution">
    <text evidence="1">Lacks conserved residue(s) required for the propagation of feature annotation.</text>
</comment>